<evidence type="ECO:0000313" key="1">
    <source>
        <dbReference type="EMBL" id="JAC64754.1"/>
    </source>
</evidence>
<protein>
    <submittedName>
        <fullName evidence="1">Uncharacterized protein</fullName>
    </submittedName>
</protein>
<proteinExistence type="predicted"/>
<reference evidence="1" key="1">
    <citation type="submission" date="2014-05" db="EMBL/GenBank/DDBJ databases">
        <title>The transcriptome of the halophilic microalga Tetraselmis sp. GSL018 isolated from the Great Salt Lake, Utah.</title>
        <authorList>
            <person name="Jinkerson R.E."/>
            <person name="D'Adamo S."/>
            <person name="Posewitz M.C."/>
        </authorList>
    </citation>
    <scope>NUCLEOTIDE SEQUENCE</scope>
    <source>
        <strain evidence="1">GSL018</strain>
    </source>
</reference>
<accession>A0A061R1Y9</accession>
<organism evidence="1">
    <name type="scientific">Tetraselmis sp. GSL018</name>
    <dbReference type="NCBI Taxonomy" id="582737"/>
    <lineage>
        <taxon>Eukaryota</taxon>
        <taxon>Viridiplantae</taxon>
        <taxon>Chlorophyta</taxon>
        <taxon>core chlorophytes</taxon>
        <taxon>Chlorodendrophyceae</taxon>
        <taxon>Chlorodendrales</taxon>
        <taxon>Chlorodendraceae</taxon>
        <taxon>Tetraselmis</taxon>
    </lineage>
</organism>
<feature type="non-terminal residue" evidence="1">
    <location>
        <position position="75"/>
    </location>
</feature>
<dbReference type="EMBL" id="GBEZ01022048">
    <property type="protein sequence ID" value="JAC64754.1"/>
    <property type="molecule type" value="Transcribed_RNA"/>
</dbReference>
<name>A0A061R1Y9_9CHLO</name>
<gene>
    <name evidence="1" type="ORF">TSPGSL018_17607</name>
</gene>
<dbReference type="AlphaFoldDB" id="A0A061R1Y9"/>
<sequence>MQLVRQSACSWIQERRCPKAKDWLQTRFPYLTETAAARTSRILRRGLSLQQPISCQSCSRQKTRPPHPPEACGIP</sequence>